<keyword evidence="1" id="KW-0472">Membrane</keyword>
<reference evidence="2" key="1">
    <citation type="submission" date="2025-08" db="UniProtKB">
        <authorList>
            <consortium name="Ensembl"/>
        </authorList>
    </citation>
    <scope>IDENTIFICATION</scope>
</reference>
<dbReference type="AlphaFoldDB" id="A0A8C3RDG4"/>
<dbReference type="Ensembl" id="ENSCRFT00000019183.1">
    <property type="protein sequence ID" value="ENSCRFP00000018562.1"/>
    <property type="gene ID" value="ENSCRFG00000014001.1"/>
</dbReference>
<protein>
    <submittedName>
        <fullName evidence="2">Uncharacterized protein</fullName>
    </submittedName>
</protein>
<feature type="transmembrane region" description="Helical" evidence="1">
    <location>
        <begin position="33"/>
        <end position="52"/>
    </location>
</feature>
<keyword evidence="3" id="KW-1185">Reference proteome</keyword>
<keyword evidence="1" id="KW-0812">Transmembrane</keyword>
<name>A0A8C3RDG4_9PASS</name>
<organism evidence="2 3">
    <name type="scientific">Cyanoderma ruficeps</name>
    <name type="common">rufous-capped babbler</name>
    <dbReference type="NCBI Taxonomy" id="181631"/>
    <lineage>
        <taxon>Eukaryota</taxon>
        <taxon>Metazoa</taxon>
        <taxon>Chordata</taxon>
        <taxon>Craniata</taxon>
        <taxon>Vertebrata</taxon>
        <taxon>Euteleostomi</taxon>
        <taxon>Archelosauria</taxon>
        <taxon>Archosauria</taxon>
        <taxon>Dinosauria</taxon>
        <taxon>Saurischia</taxon>
        <taxon>Theropoda</taxon>
        <taxon>Coelurosauria</taxon>
        <taxon>Aves</taxon>
        <taxon>Neognathae</taxon>
        <taxon>Neoaves</taxon>
        <taxon>Telluraves</taxon>
        <taxon>Australaves</taxon>
        <taxon>Passeriformes</taxon>
        <taxon>Sylvioidea</taxon>
        <taxon>Timaliidae</taxon>
        <taxon>Cyanoderma</taxon>
    </lineage>
</organism>
<evidence type="ECO:0000256" key="1">
    <source>
        <dbReference type="SAM" id="Phobius"/>
    </source>
</evidence>
<dbReference type="Proteomes" id="UP000694396">
    <property type="component" value="Unplaced"/>
</dbReference>
<proteinExistence type="predicted"/>
<accession>A0A8C3RDG4</accession>
<sequence>ISHLFSSYTIFCHAYLIPYQPTRSSNGRESRPLLYVLLFSSCVMGVNAQIYWAHVYDPPVFRPLTWCDLEIPISNNNSKILGGTWMENPEQHQIHSLNISVSEWGPQSHSICNNARHDVNSSCSGSISWKKDYLGLSHRSVMPVVNPSLDAVVHHNDTKTPTSEG</sequence>
<evidence type="ECO:0000313" key="3">
    <source>
        <dbReference type="Proteomes" id="UP000694396"/>
    </source>
</evidence>
<keyword evidence="1" id="KW-1133">Transmembrane helix</keyword>
<evidence type="ECO:0000313" key="2">
    <source>
        <dbReference type="Ensembl" id="ENSCRFP00000018562.1"/>
    </source>
</evidence>
<reference evidence="2" key="2">
    <citation type="submission" date="2025-09" db="UniProtKB">
        <authorList>
            <consortium name="Ensembl"/>
        </authorList>
    </citation>
    <scope>IDENTIFICATION</scope>
</reference>